<dbReference type="InterPro" id="IPR032129">
    <property type="entry name" value="DUF5056"/>
</dbReference>
<evidence type="ECO:0008006" key="3">
    <source>
        <dbReference type="Google" id="ProtNLM"/>
    </source>
</evidence>
<dbReference type="AlphaFoldDB" id="A0A644W3Z8"/>
<keyword evidence="1" id="KW-1133">Transmembrane helix</keyword>
<evidence type="ECO:0000313" key="2">
    <source>
        <dbReference type="EMBL" id="MPL98431.1"/>
    </source>
</evidence>
<comment type="caution">
    <text evidence="2">The sequence shown here is derived from an EMBL/GenBank/DDBJ whole genome shotgun (WGS) entry which is preliminary data.</text>
</comment>
<organism evidence="2">
    <name type="scientific">bioreactor metagenome</name>
    <dbReference type="NCBI Taxonomy" id="1076179"/>
    <lineage>
        <taxon>unclassified sequences</taxon>
        <taxon>metagenomes</taxon>
        <taxon>ecological metagenomes</taxon>
    </lineage>
</organism>
<reference evidence="2" key="1">
    <citation type="submission" date="2019-08" db="EMBL/GenBank/DDBJ databases">
        <authorList>
            <person name="Kucharzyk K."/>
            <person name="Murdoch R.W."/>
            <person name="Higgins S."/>
            <person name="Loffler F."/>
        </authorList>
    </citation>
    <scope>NUCLEOTIDE SEQUENCE</scope>
</reference>
<keyword evidence="1" id="KW-0812">Transmembrane</keyword>
<feature type="transmembrane region" description="Helical" evidence="1">
    <location>
        <begin position="46"/>
        <end position="69"/>
    </location>
</feature>
<proteinExistence type="predicted"/>
<accession>A0A644W3Z8</accession>
<name>A0A644W3Z8_9ZZZZ</name>
<protein>
    <recommendedName>
        <fullName evidence="3">DUF5056 domain-containing protein</fullName>
    </recommendedName>
</protein>
<evidence type="ECO:0000256" key="1">
    <source>
        <dbReference type="SAM" id="Phobius"/>
    </source>
</evidence>
<feature type="transmembrane region" description="Helical" evidence="1">
    <location>
        <begin position="89"/>
        <end position="108"/>
    </location>
</feature>
<dbReference type="EMBL" id="VSSQ01000608">
    <property type="protein sequence ID" value="MPL98431.1"/>
    <property type="molecule type" value="Genomic_DNA"/>
</dbReference>
<sequence length="112" mass="12359">MKDDEKIKLFFDEHKQSIDDKGFSGRLFATIDVLPEPKPRYDKTRVIIAMFGVAGALLFALLGGYSALIDGLSQMGSIATDYKSATPEIVISIFFTTCALFSLGRFAIREAE</sequence>
<keyword evidence="1" id="KW-0472">Membrane</keyword>
<dbReference type="Pfam" id="PF16479">
    <property type="entry name" value="DUF5056"/>
    <property type="match status" value="1"/>
</dbReference>
<gene>
    <name evidence="2" type="ORF">SDC9_44636</name>
</gene>